<organism evidence="1 2">
    <name type="scientific">Hymenolepis diminuta</name>
    <name type="common">Rat tapeworm</name>
    <dbReference type="NCBI Taxonomy" id="6216"/>
    <lineage>
        <taxon>Eukaryota</taxon>
        <taxon>Metazoa</taxon>
        <taxon>Spiralia</taxon>
        <taxon>Lophotrochozoa</taxon>
        <taxon>Platyhelminthes</taxon>
        <taxon>Cestoda</taxon>
        <taxon>Eucestoda</taxon>
        <taxon>Cyclophyllidea</taxon>
        <taxon>Hymenolepididae</taxon>
        <taxon>Hymenolepis</taxon>
    </lineage>
</organism>
<accession>A0A564Z3P9</accession>
<evidence type="ECO:0000313" key="1">
    <source>
        <dbReference type="EMBL" id="VUZ53613.1"/>
    </source>
</evidence>
<gene>
    <name evidence="1" type="ORF">WMSIL1_LOCUS11876</name>
</gene>
<evidence type="ECO:0000313" key="2">
    <source>
        <dbReference type="Proteomes" id="UP000321570"/>
    </source>
</evidence>
<reference evidence="1 2" key="1">
    <citation type="submission" date="2019-07" db="EMBL/GenBank/DDBJ databases">
        <authorList>
            <person name="Jastrzebski P J."/>
            <person name="Paukszto L."/>
            <person name="Jastrzebski P J."/>
        </authorList>
    </citation>
    <scope>NUCLEOTIDE SEQUENCE [LARGE SCALE GENOMIC DNA]</scope>
    <source>
        <strain evidence="1 2">WMS-il1</strain>
    </source>
</reference>
<dbReference type="AlphaFoldDB" id="A0A564Z3P9"/>
<dbReference type="Proteomes" id="UP000321570">
    <property type="component" value="Unassembled WGS sequence"/>
</dbReference>
<dbReference type="EMBL" id="CABIJS010000555">
    <property type="protein sequence ID" value="VUZ53613.1"/>
    <property type="molecule type" value="Genomic_DNA"/>
</dbReference>
<keyword evidence="2" id="KW-1185">Reference proteome</keyword>
<name>A0A564Z3P9_HYMDI</name>
<proteinExistence type="predicted"/>
<sequence length="85" mass="9620">MLHNLMDEYNSRSCSLRDTTRITITIIIINRGADFVAIFISIKTTNISVRTAFRTDTRKDSVRADLIQAPGEPIIRSNIAKCMAY</sequence>
<protein>
    <submittedName>
        <fullName evidence="1">Uncharacterized protein</fullName>
    </submittedName>
</protein>